<evidence type="ECO:0000256" key="9">
    <source>
        <dbReference type="ARBA" id="ARBA00022840"/>
    </source>
</evidence>
<comment type="subcellular location">
    <subcellularLocation>
        <location evidence="2">Membrane</location>
        <topology evidence="2">Multi-pass membrane protein</topology>
    </subcellularLocation>
</comment>
<evidence type="ECO:0000256" key="4">
    <source>
        <dbReference type="ARBA" id="ARBA00022553"/>
    </source>
</evidence>
<comment type="caution">
    <text evidence="15">The sequence shown here is derived from an EMBL/GenBank/DDBJ whole genome shotgun (WGS) entry which is preliminary data.</text>
</comment>
<evidence type="ECO:0000256" key="8">
    <source>
        <dbReference type="ARBA" id="ARBA00022777"/>
    </source>
</evidence>
<dbReference type="Pfam" id="PF02518">
    <property type="entry name" value="HATPase_c"/>
    <property type="match status" value="1"/>
</dbReference>
<evidence type="ECO:0000256" key="5">
    <source>
        <dbReference type="ARBA" id="ARBA00022679"/>
    </source>
</evidence>
<dbReference type="InterPro" id="IPR038318">
    <property type="entry name" value="KdpD_sf"/>
</dbReference>
<keyword evidence="7" id="KW-0547">Nucleotide-binding</keyword>
<keyword evidence="11" id="KW-0902">Two-component regulatory system</keyword>
<evidence type="ECO:0000256" key="11">
    <source>
        <dbReference type="ARBA" id="ARBA00023012"/>
    </source>
</evidence>
<dbReference type="SMART" id="SM00387">
    <property type="entry name" value="HATPase_c"/>
    <property type="match status" value="1"/>
</dbReference>
<dbReference type="InterPro" id="IPR025201">
    <property type="entry name" value="KdpD_TM"/>
</dbReference>
<feature type="transmembrane region" description="Helical" evidence="13">
    <location>
        <begin position="59"/>
        <end position="90"/>
    </location>
</feature>
<dbReference type="InterPro" id="IPR011495">
    <property type="entry name" value="Sig_transdc_His_kin_sub2_dim/P"/>
</dbReference>
<evidence type="ECO:0000256" key="10">
    <source>
        <dbReference type="ARBA" id="ARBA00022989"/>
    </source>
</evidence>
<comment type="catalytic activity">
    <reaction evidence="1">
        <text>ATP + protein L-histidine = ADP + protein N-phospho-L-histidine.</text>
        <dbReference type="EC" id="2.7.13.3"/>
    </reaction>
</comment>
<evidence type="ECO:0000313" key="16">
    <source>
        <dbReference type="Proteomes" id="UP000886476"/>
    </source>
</evidence>
<keyword evidence="8" id="KW-0418">Kinase</keyword>
<evidence type="ECO:0000256" key="2">
    <source>
        <dbReference type="ARBA" id="ARBA00004141"/>
    </source>
</evidence>
<evidence type="ECO:0000256" key="13">
    <source>
        <dbReference type="SAM" id="Phobius"/>
    </source>
</evidence>
<dbReference type="InterPro" id="IPR005467">
    <property type="entry name" value="His_kinase_dom"/>
</dbReference>
<evidence type="ECO:0000259" key="14">
    <source>
        <dbReference type="PROSITE" id="PS50109"/>
    </source>
</evidence>
<dbReference type="Pfam" id="PF13493">
    <property type="entry name" value="DUF4118"/>
    <property type="match status" value="1"/>
</dbReference>
<dbReference type="Gene3D" id="1.20.120.620">
    <property type="entry name" value="Backbone structure of the membrane domain of e. Coli histidine kinase receptor kdpd"/>
    <property type="match status" value="1"/>
</dbReference>
<keyword evidence="6 13" id="KW-0812">Transmembrane</keyword>
<evidence type="ECO:0000256" key="12">
    <source>
        <dbReference type="ARBA" id="ARBA00023136"/>
    </source>
</evidence>
<proteinExistence type="predicted"/>
<keyword evidence="9" id="KW-0067">ATP-binding</keyword>
<keyword evidence="5" id="KW-0808">Transferase</keyword>
<evidence type="ECO:0000313" key="15">
    <source>
        <dbReference type="EMBL" id="NPU67280.1"/>
    </source>
</evidence>
<dbReference type="RefSeq" id="WP_172112372.1">
    <property type="nucleotide sequence ID" value="NZ_JABFDM010000003.1"/>
</dbReference>
<dbReference type="InterPro" id="IPR036890">
    <property type="entry name" value="HATPase_C_sf"/>
</dbReference>
<dbReference type="PANTHER" id="PTHR41523:SF8">
    <property type="entry name" value="ETHYLENE RESPONSE SENSOR PROTEIN"/>
    <property type="match status" value="1"/>
</dbReference>
<keyword evidence="16" id="KW-1185">Reference proteome</keyword>
<evidence type="ECO:0000256" key="1">
    <source>
        <dbReference type="ARBA" id="ARBA00000085"/>
    </source>
</evidence>
<dbReference type="InterPro" id="IPR003594">
    <property type="entry name" value="HATPase_dom"/>
</dbReference>
<sequence length="341" mass="36994">MIQKLSSAPFYLRAAQATERFRRHALLGYAIAVGAAIAAFALRLALVDTLPDGFPYLTFFPAVILTTFFCGVGPGTVCAGLCGALAWYFFMPASGYQNAFAIGFYAIIVAVDITLIHLMHEAARHLRQERAVSERLYENQRVLFQELQHRVANNIQFIAGLLMMQKRQALADPSRATAILSEAQTRLETISRVHRMLHDPGRMDLDIGPYLQTICNDVLESSGARQVACVVDFAPAQLDLTRLTALSLLVVELVTNALKHAFGPDEAGTITVSLRPLDEARYALTIADDGKGLAPGADPSKGDSLGLRICEGLAAQLHGKLTTSSGRGTTVRLDFPKQVPA</sequence>
<feature type="transmembrane region" description="Helical" evidence="13">
    <location>
        <begin position="102"/>
        <end position="120"/>
    </location>
</feature>
<dbReference type="Gene3D" id="3.30.565.10">
    <property type="entry name" value="Histidine kinase-like ATPase, C-terminal domain"/>
    <property type="match status" value="1"/>
</dbReference>
<keyword evidence="4" id="KW-0597">Phosphoprotein</keyword>
<dbReference type="EC" id="2.7.13.3" evidence="3"/>
<dbReference type="Proteomes" id="UP000886476">
    <property type="component" value="Unassembled WGS sequence"/>
</dbReference>
<dbReference type="EMBL" id="JABFDN010000006">
    <property type="protein sequence ID" value="NPU67280.1"/>
    <property type="molecule type" value="Genomic_DNA"/>
</dbReference>
<protein>
    <recommendedName>
        <fullName evidence="3">histidine kinase</fullName>
        <ecNumber evidence="3">2.7.13.3</ecNumber>
    </recommendedName>
</protein>
<keyword evidence="12 13" id="KW-0472">Membrane</keyword>
<name>A0ABX2CIM4_9BRAD</name>
<dbReference type="PANTHER" id="PTHR41523">
    <property type="entry name" value="TWO-COMPONENT SYSTEM SENSOR PROTEIN"/>
    <property type="match status" value="1"/>
</dbReference>
<dbReference type="PROSITE" id="PS50109">
    <property type="entry name" value="HIS_KIN"/>
    <property type="match status" value="1"/>
</dbReference>
<evidence type="ECO:0000256" key="3">
    <source>
        <dbReference type="ARBA" id="ARBA00012438"/>
    </source>
</evidence>
<gene>
    <name evidence="15" type="ORF">HL667_19920</name>
</gene>
<reference evidence="15" key="1">
    <citation type="submission" date="2020-05" db="EMBL/GenBank/DDBJ databases">
        <title>Nod-independent and nitrogen-fixing Bradyrhizobium aeschynomene sp. nov. isolated from nodules of Aeschynomene indica.</title>
        <authorList>
            <person name="Zhang Z."/>
        </authorList>
    </citation>
    <scope>NUCLEOTIDE SEQUENCE</scope>
    <source>
        <strain evidence="15">83012</strain>
    </source>
</reference>
<accession>A0ABX2CIM4</accession>
<evidence type="ECO:0000256" key="7">
    <source>
        <dbReference type="ARBA" id="ARBA00022741"/>
    </source>
</evidence>
<keyword evidence="10 13" id="KW-1133">Transmembrane helix</keyword>
<dbReference type="Pfam" id="PF07568">
    <property type="entry name" value="HisKA_2"/>
    <property type="match status" value="1"/>
</dbReference>
<organism evidence="15 16">
    <name type="scientific">Bradyrhizobium aeschynomenes</name>
    <dbReference type="NCBI Taxonomy" id="2734909"/>
    <lineage>
        <taxon>Bacteria</taxon>
        <taxon>Pseudomonadati</taxon>
        <taxon>Pseudomonadota</taxon>
        <taxon>Alphaproteobacteria</taxon>
        <taxon>Hyphomicrobiales</taxon>
        <taxon>Nitrobacteraceae</taxon>
        <taxon>Bradyrhizobium</taxon>
    </lineage>
</organism>
<feature type="transmembrane region" description="Helical" evidence="13">
    <location>
        <begin position="26"/>
        <end position="47"/>
    </location>
</feature>
<evidence type="ECO:0000256" key="6">
    <source>
        <dbReference type="ARBA" id="ARBA00022692"/>
    </source>
</evidence>
<feature type="domain" description="Histidine kinase" evidence="14">
    <location>
        <begin position="146"/>
        <end position="339"/>
    </location>
</feature>
<dbReference type="SUPFAM" id="SSF55874">
    <property type="entry name" value="ATPase domain of HSP90 chaperone/DNA topoisomerase II/histidine kinase"/>
    <property type="match status" value="1"/>
</dbReference>